<comment type="caution">
    <text evidence="2">The sequence shown here is derived from an EMBL/GenBank/DDBJ whole genome shotgun (WGS) entry which is preliminary data.</text>
</comment>
<evidence type="ECO:0000259" key="1">
    <source>
        <dbReference type="PROSITE" id="PS51746"/>
    </source>
</evidence>
<accession>A0ABP1FVI0</accession>
<dbReference type="Gene3D" id="3.60.40.10">
    <property type="entry name" value="PPM-type phosphatase domain"/>
    <property type="match status" value="1"/>
</dbReference>
<reference evidence="2 3" key="1">
    <citation type="submission" date="2024-06" db="EMBL/GenBank/DDBJ databases">
        <authorList>
            <person name="Kraege A."/>
            <person name="Thomma B."/>
        </authorList>
    </citation>
    <scope>NUCLEOTIDE SEQUENCE [LARGE SCALE GENOMIC DNA]</scope>
</reference>
<feature type="domain" description="PPM-type phosphatase" evidence="1">
    <location>
        <begin position="1"/>
        <end position="281"/>
    </location>
</feature>
<proteinExistence type="predicted"/>
<dbReference type="Pfam" id="PF00481">
    <property type="entry name" value="PP2C"/>
    <property type="match status" value="1"/>
</dbReference>
<dbReference type="SMART" id="SM00332">
    <property type="entry name" value="PP2Cc"/>
    <property type="match status" value="1"/>
</dbReference>
<dbReference type="InterPro" id="IPR015655">
    <property type="entry name" value="PP2C"/>
</dbReference>
<dbReference type="Proteomes" id="UP001497392">
    <property type="component" value="Unassembled WGS sequence"/>
</dbReference>
<dbReference type="InterPro" id="IPR036457">
    <property type="entry name" value="PPM-type-like_dom_sf"/>
</dbReference>
<protein>
    <submittedName>
        <fullName evidence="2">G3766 protein</fullName>
    </submittedName>
</protein>
<dbReference type="InterPro" id="IPR001932">
    <property type="entry name" value="PPM-type_phosphatase-like_dom"/>
</dbReference>
<dbReference type="EMBL" id="CAXHTA020000005">
    <property type="protein sequence ID" value="CAL5221552.1"/>
    <property type="molecule type" value="Genomic_DNA"/>
</dbReference>
<dbReference type="CDD" id="cd00143">
    <property type="entry name" value="PP2Cc"/>
    <property type="match status" value="1"/>
</dbReference>
<keyword evidence="3" id="KW-1185">Reference proteome</keyword>
<organism evidence="2 3">
    <name type="scientific">Coccomyxa viridis</name>
    <dbReference type="NCBI Taxonomy" id="1274662"/>
    <lineage>
        <taxon>Eukaryota</taxon>
        <taxon>Viridiplantae</taxon>
        <taxon>Chlorophyta</taxon>
        <taxon>core chlorophytes</taxon>
        <taxon>Trebouxiophyceae</taxon>
        <taxon>Trebouxiophyceae incertae sedis</taxon>
        <taxon>Coccomyxaceae</taxon>
        <taxon>Coccomyxa</taxon>
    </lineage>
</organism>
<gene>
    <name evidence="2" type="primary">g3766</name>
    <name evidence="2" type="ORF">VP750_LOCUS3211</name>
</gene>
<dbReference type="PANTHER" id="PTHR47992">
    <property type="entry name" value="PROTEIN PHOSPHATASE"/>
    <property type="match status" value="1"/>
</dbReference>
<evidence type="ECO:0000313" key="3">
    <source>
        <dbReference type="Proteomes" id="UP001497392"/>
    </source>
</evidence>
<evidence type="ECO:0000313" key="2">
    <source>
        <dbReference type="EMBL" id="CAL5221552.1"/>
    </source>
</evidence>
<sequence>MNIAHSSLQRLSRYKEDAKADPVIRSVAGEQVAVWCVCDGHHGQGAANFVARQCADELLHRTREDPPCSPGGELALAAGQMRQAVADTFVSLADSWELGKKFSGTTFTMAVLFGSLLTVANVGDSKAFLDTGNELVELSISHRIEDNVGERMRLSAAGARVARMHATDFKAPAPEGEKGIGKLRVWESNGLGRLRVSRAIGGVSIGKFIIPYPYVCQVLVPKGGCRLILGTDGLWDFLSASKVFSLVERMTPAAAAAALCKQAFSAQKAVSDDITVAVTDILPSHTSSWPQTVRSLRRHSSPAWLSCLAAPAITQCSGEEGSRLRRVASVDTFEECAPQRNDTVGRMAQRALLMRGDSAMQGLDKLAIAREEAMARTST</sequence>
<dbReference type="SUPFAM" id="SSF81606">
    <property type="entry name" value="PP2C-like"/>
    <property type="match status" value="1"/>
</dbReference>
<name>A0ABP1FVI0_9CHLO</name>
<dbReference type="PROSITE" id="PS51746">
    <property type="entry name" value="PPM_2"/>
    <property type="match status" value="1"/>
</dbReference>